<keyword evidence="7 10" id="KW-1133">Transmembrane helix</keyword>
<dbReference type="Pfam" id="PF25917">
    <property type="entry name" value="BSH_RND"/>
    <property type="match status" value="1"/>
</dbReference>
<evidence type="ECO:0000256" key="4">
    <source>
        <dbReference type="ARBA" id="ARBA00022475"/>
    </source>
</evidence>
<dbReference type="PANTHER" id="PTHR30386:SF19">
    <property type="entry name" value="MULTIDRUG EXPORT PROTEIN EMRA-RELATED"/>
    <property type="match status" value="1"/>
</dbReference>
<dbReference type="Pfam" id="PF25876">
    <property type="entry name" value="HH_MFP_RND"/>
    <property type="match status" value="1"/>
</dbReference>
<feature type="transmembrane region" description="Helical" evidence="10">
    <location>
        <begin position="29"/>
        <end position="50"/>
    </location>
</feature>
<dbReference type="OrthoDB" id="9811754at2"/>
<proteinExistence type="inferred from homology"/>
<dbReference type="PANTHER" id="PTHR30386">
    <property type="entry name" value="MEMBRANE FUSION SUBUNIT OF EMRAB-TOLC MULTIDRUG EFFLUX PUMP"/>
    <property type="match status" value="1"/>
</dbReference>
<dbReference type="Gene3D" id="2.40.50.100">
    <property type="match status" value="1"/>
</dbReference>
<organism evidence="14 15">
    <name type="scientific">Acinetobacter equi</name>
    <dbReference type="NCBI Taxonomy" id="1324350"/>
    <lineage>
        <taxon>Bacteria</taxon>
        <taxon>Pseudomonadati</taxon>
        <taxon>Pseudomonadota</taxon>
        <taxon>Gammaproteobacteria</taxon>
        <taxon>Moraxellales</taxon>
        <taxon>Moraxellaceae</taxon>
        <taxon>Acinetobacter</taxon>
    </lineage>
</organism>
<feature type="domain" description="Multidrug resistance protein MdtA-like alpha-helical hairpin" evidence="11">
    <location>
        <begin position="142"/>
        <end position="204"/>
    </location>
</feature>
<evidence type="ECO:0000256" key="6">
    <source>
        <dbReference type="ARBA" id="ARBA00022692"/>
    </source>
</evidence>
<dbReference type="Proteomes" id="UP000064939">
    <property type="component" value="Chromosome"/>
</dbReference>
<evidence type="ECO:0000256" key="2">
    <source>
        <dbReference type="ARBA" id="ARBA00009477"/>
    </source>
</evidence>
<gene>
    <name evidence="14" type="ORF">AOY20_07110</name>
</gene>
<dbReference type="FunFam" id="2.40.30.170:FF:000003">
    <property type="entry name" value="Multidrug resistance protein A"/>
    <property type="match status" value="1"/>
</dbReference>
<dbReference type="RefSeq" id="WP_054581212.1">
    <property type="nucleotide sequence ID" value="NZ_CP012808.1"/>
</dbReference>
<evidence type="ECO:0000256" key="9">
    <source>
        <dbReference type="SAM" id="Coils"/>
    </source>
</evidence>
<dbReference type="GO" id="GO:0015721">
    <property type="term" value="P:bile acid and bile salt transport"/>
    <property type="evidence" value="ECO:0007669"/>
    <property type="project" value="UniProtKB-ARBA"/>
</dbReference>
<evidence type="ECO:0000256" key="7">
    <source>
        <dbReference type="ARBA" id="ARBA00022989"/>
    </source>
</evidence>
<dbReference type="InterPro" id="IPR058625">
    <property type="entry name" value="MdtA-like_BSH"/>
</dbReference>
<evidence type="ECO:0000313" key="15">
    <source>
        <dbReference type="Proteomes" id="UP000064939"/>
    </source>
</evidence>
<evidence type="ECO:0000313" key="14">
    <source>
        <dbReference type="EMBL" id="ALH95320.1"/>
    </source>
</evidence>
<comment type="subcellular location">
    <subcellularLocation>
        <location evidence="1">Cell inner membrane</location>
        <topology evidence="1">Single-pass membrane protein</topology>
        <orientation evidence="1">Periplasmic side</orientation>
    </subcellularLocation>
</comment>
<dbReference type="Gene3D" id="2.40.30.170">
    <property type="match status" value="1"/>
</dbReference>
<name>A0A0N9VW01_9GAMM</name>
<keyword evidence="8 10" id="KW-0472">Membrane</keyword>
<evidence type="ECO:0000259" key="12">
    <source>
        <dbReference type="Pfam" id="PF25917"/>
    </source>
</evidence>
<keyword evidence="4" id="KW-1003">Cell membrane</keyword>
<dbReference type="AlphaFoldDB" id="A0A0N9VW01"/>
<dbReference type="PRINTS" id="PR01490">
    <property type="entry name" value="RTXTOXIND"/>
</dbReference>
<dbReference type="KEGG" id="aei:AOY20_07110"/>
<evidence type="ECO:0000256" key="10">
    <source>
        <dbReference type="SAM" id="Phobius"/>
    </source>
</evidence>
<keyword evidence="5" id="KW-0997">Cell inner membrane</keyword>
<keyword evidence="15" id="KW-1185">Reference proteome</keyword>
<keyword evidence="3" id="KW-0813">Transport</keyword>
<protein>
    <submittedName>
        <fullName evidence="14">Hemolysin D</fullName>
    </submittedName>
</protein>
<dbReference type="InterPro" id="IPR058624">
    <property type="entry name" value="MdtA-like_HH"/>
</dbReference>
<dbReference type="InterPro" id="IPR058634">
    <property type="entry name" value="AaeA-lik-b-barrel"/>
</dbReference>
<evidence type="ECO:0000259" key="13">
    <source>
        <dbReference type="Pfam" id="PF25963"/>
    </source>
</evidence>
<dbReference type="SUPFAM" id="SSF111369">
    <property type="entry name" value="HlyD-like secretion proteins"/>
    <property type="match status" value="3"/>
</dbReference>
<dbReference type="EMBL" id="CP012808">
    <property type="protein sequence ID" value="ALH95320.1"/>
    <property type="molecule type" value="Genomic_DNA"/>
</dbReference>
<dbReference type="GO" id="GO:1990961">
    <property type="term" value="P:xenobiotic detoxification by transmembrane export across the plasma membrane"/>
    <property type="evidence" value="ECO:0007669"/>
    <property type="project" value="UniProtKB-ARBA"/>
</dbReference>
<dbReference type="GO" id="GO:0005886">
    <property type="term" value="C:plasma membrane"/>
    <property type="evidence" value="ECO:0007669"/>
    <property type="project" value="UniProtKB-SubCell"/>
</dbReference>
<evidence type="ECO:0000259" key="11">
    <source>
        <dbReference type="Pfam" id="PF25876"/>
    </source>
</evidence>
<feature type="coiled-coil region" evidence="9">
    <location>
        <begin position="106"/>
        <end position="161"/>
    </location>
</feature>
<feature type="domain" description="p-hydroxybenzoic acid efflux pump subunit AaeA-like beta-barrel" evidence="13">
    <location>
        <begin position="285"/>
        <end position="364"/>
    </location>
</feature>
<accession>A0A0N9VW01</accession>
<keyword evidence="9" id="KW-0175">Coiled coil</keyword>
<dbReference type="GO" id="GO:0046677">
    <property type="term" value="P:response to antibiotic"/>
    <property type="evidence" value="ECO:0007669"/>
    <property type="project" value="UniProtKB-ARBA"/>
</dbReference>
<evidence type="ECO:0000256" key="5">
    <source>
        <dbReference type="ARBA" id="ARBA00022519"/>
    </source>
</evidence>
<evidence type="ECO:0000256" key="1">
    <source>
        <dbReference type="ARBA" id="ARBA00004383"/>
    </source>
</evidence>
<evidence type="ECO:0000256" key="3">
    <source>
        <dbReference type="ARBA" id="ARBA00022448"/>
    </source>
</evidence>
<dbReference type="Gene3D" id="1.10.287.470">
    <property type="entry name" value="Helix hairpin bin"/>
    <property type="match status" value="2"/>
</dbReference>
<reference evidence="14 15" key="1">
    <citation type="journal article" date="2015" name="Int. J. Syst. Evol. Microbiol.">
        <title>Acinetobacter equi sp. nov. isolated from horse faeces.</title>
        <authorList>
            <person name="Poppel M.T."/>
            <person name="Skiebe E."/>
            <person name="Laue M."/>
            <person name="Bergmann H."/>
            <person name="Ebersberger I."/>
            <person name="Garn T."/>
            <person name="Fruth A."/>
            <person name="Baumgardt S."/>
            <person name="Busse H.J."/>
            <person name="Wilharm G."/>
        </authorList>
    </citation>
    <scope>NUCLEOTIDE SEQUENCE [LARGE SCALE GENOMIC DNA]</scope>
    <source>
        <strain evidence="14 15">114</strain>
    </source>
</reference>
<keyword evidence="6 10" id="KW-0812">Transmembrane</keyword>
<dbReference type="Pfam" id="PF25963">
    <property type="entry name" value="Beta-barrel_AAEA"/>
    <property type="match status" value="1"/>
</dbReference>
<evidence type="ECO:0000256" key="8">
    <source>
        <dbReference type="ARBA" id="ARBA00023136"/>
    </source>
</evidence>
<dbReference type="InterPro" id="IPR050739">
    <property type="entry name" value="MFP"/>
</dbReference>
<sequence length="383" mass="41367">MTDVQNTLPNAPSTDQTSDAELKAKRKKALSIVALLLVITFAIFLIWRFFFNNTVSTENAYVGAETASITSMVTGQVAEVFVSDTQHVKKGQLLVQIDPRDAEIAVAQAKAELIKAQRQYKQTAANSSSLNAQIYVSDDAIQSAAAQVVKAQADLTKVQEEYNRRVQLRSTGAISQEELSTSKNTVNTAKAALEVANASLAQAKSSQKAAQSNLEANQALIQGANENSTPDVLVAQARLKQALLDLERTKVKAPLNGVVTRRNIQVGQRVSPGSVLMLVVPEQQVYVDANFKESQLERVHVGQKVKLTSDYYGDSVEFTGTVTGFSGGTGAAFALIPAQNATGNWIKVVQRLPVRIQLDSKELAEHPLRVGLSMEATIDLTSK</sequence>
<feature type="domain" description="Multidrug resistance protein MdtA-like barrel-sandwich hybrid" evidence="12">
    <location>
        <begin position="65"/>
        <end position="280"/>
    </location>
</feature>
<dbReference type="STRING" id="1324350.AOY20_07110"/>
<comment type="similarity">
    <text evidence="2">Belongs to the membrane fusion protein (MFP) (TC 8.A.1) family.</text>
</comment>